<gene>
    <name evidence="3" type="ORF">ACFPQB_17140</name>
</gene>
<dbReference type="EMBL" id="JBHSNS010000010">
    <property type="protein sequence ID" value="MFC5730650.1"/>
    <property type="molecule type" value="Genomic_DNA"/>
</dbReference>
<accession>A0ABW0ZQ86</accession>
<dbReference type="Proteomes" id="UP001596072">
    <property type="component" value="Unassembled WGS sequence"/>
</dbReference>
<dbReference type="RefSeq" id="WP_136434904.1">
    <property type="nucleotide sequence ID" value="NZ_JBHSNS010000010.1"/>
</dbReference>
<comment type="caution">
    <text evidence="3">The sequence shown here is derived from an EMBL/GenBank/DDBJ whole genome shotgun (WGS) entry which is preliminary data.</text>
</comment>
<organism evidence="3 4">
    <name type="scientific">Nocardioides vastitatis</name>
    <dbReference type="NCBI Taxonomy" id="2568655"/>
    <lineage>
        <taxon>Bacteria</taxon>
        <taxon>Bacillati</taxon>
        <taxon>Actinomycetota</taxon>
        <taxon>Actinomycetes</taxon>
        <taxon>Propionibacteriales</taxon>
        <taxon>Nocardioidaceae</taxon>
        <taxon>Nocardioides</taxon>
    </lineage>
</organism>
<name>A0ABW0ZQ86_9ACTN</name>
<reference evidence="4" key="1">
    <citation type="journal article" date="2019" name="Int. J. Syst. Evol. Microbiol.">
        <title>The Global Catalogue of Microorganisms (GCM) 10K type strain sequencing project: providing services to taxonomists for standard genome sequencing and annotation.</title>
        <authorList>
            <consortium name="The Broad Institute Genomics Platform"/>
            <consortium name="The Broad Institute Genome Sequencing Center for Infectious Disease"/>
            <person name="Wu L."/>
            <person name="Ma J."/>
        </authorList>
    </citation>
    <scope>NUCLEOTIDE SEQUENCE [LARGE SCALE GENOMIC DNA]</scope>
    <source>
        <strain evidence="4">YIM 94188</strain>
    </source>
</reference>
<feature type="region of interest" description="Disordered" evidence="1">
    <location>
        <begin position="152"/>
        <end position="171"/>
    </location>
</feature>
<dbReference type="Pfam" id="PF13699">
    <property type="entry name" value="eCIS_core"/>
    <property type="match status" value="1"/>
</dbReference>
<sequence length="227" mass="23583">MHLHDRENLDLEGVAGARAKTDAPDPVQMKAALAGRPDVLGHSGLLGLQRAAGNSAAAGMMEDAPAVQDVVSGSGQPIDADVRGDLEARMGHDFSDVRVHTGDAADASARSVSAHAYTVGSNIVFQRGAYDPGSAAGQRMLAHELTHVVQQRSGPVDGTPIGGGISVSDPSDRFEREAAANAETVMSQPAPVQRHAEDEGSVQTAPDAALGPVQREEEQEQEEDVKA</sequence>
<feature type="region of interest" description="Disordered" evidence="1">
    <location>
        <begin position="182"/>
        <end position="227"/>
    </location>
</feature>
<protein>
    <submittedName>
        <fullName evidence="3">DUF4157 domain-containing protein</fullName>
    </submittedName>
</protein>
<dbReference type="InterPro" id="IPR025295">
    <property type="entry name" value="eCIS_core_dom"/>
</dbReference>
<feature type="compositionally biased region" description="Acidic residues" evidence="1">
    <location>
        <begin position="217"/>
        <end position="227"/>
    </location>
</feature>
<evidence type="ECO:0000313" key="3">
    <source>
        <dbReference type="EMBL" id="MFC5730650.1"/>
    </source>
</evidence>
<proteinExistence type="predicted"/>
<evidence type="ECO:0000259" key="2">
    <source>
        <dbReference type="Pfam" id="PF13699"/>
    </source>
</evidence>
<keyword evidence="4" id="KW-1185">Reference proteome</keyword>
<evidence type="ECO:0000256" key="1">
    <source>
        <dbReference type="SAM" id="MobiDB-lite"/>
    </source>
</evidence>
<evidence type="ECO:0000313" key="4">
    <source>
        <dbReference type="Proteomes" id="UP001596072"/>
    </source>
</evidence>
<feature type="region of interest" description="Disordered" evidence="1">
    <location>
        <begin position="1"/>
        <end position="23"/>
    </location>
</feature>
<feature type="domain" description="eCIS core" evidence="2">
    <location>
        <begin position="77"/>
        <end position="154"/>
    </location>
</feature>